<sequence precursor="true">MTTKHLAILLAVLLVGLGSVFLLPHHLGFQPVGVEMNLPKMVGGWYGRDLDFSEKERTVLGEDAGTEFARKAYHNGAGFEIIASVVLSGEDMSRSIHRPERCMPAQGFTIIDKGAVPVALGDHGLLRVTRLQNVRNVTEESGKSLALYNVTYYWFVGHTVTTSSHIVRTWLDMKDRLLHGYNQRWAYVTVAAQWPPGAEQDPRAQRVIDDWMKDFIKQLVPKIQKDSVQIASVN</sequence>
<dbReference type="Proteomes" id="UP000005824">
    <property type="component" value="Unassembled WGS sequence"/>
</dbReference>
<keyword evidence="3" id="KW-1185">Reference proteome</keyword>
<evidence type="ECO:0000259" key="1">
    <source>
        <dbReference type="Pfam" id="PF11984"/>
    </source>
</evidence>
<dbReference type="RefSeq" id="WP_006977409.1">
    <property type="nucleotide sequence ID" value="NZ_ABVL01000001.1"/>
</dbReference>
<protein>
    <submittedName>
        <fullName evidence="2">EpsI family protein</fullName>
    </submittedName>
</protein>
<dbReference type="InParanoid" id="B4CTR9"/>
<accession>B4CTR9</accession>
<organism evidence="2 3">
    <name type="scientific">Chthoniobacter flavus Ellin428</name>
    <dbReference type="NCBI Taxonomy" id="497964"/>
    <lineage>
        <taxon>Bacteria</taxon>
        <taxon>Pseudomonadati</taxon>
        <taxon>Verrucomicrobiota</taxon>
        <taxon>Spartobacteria</taxon>
        <taxon>Chthoniobacterales</taxon>
        <taxon>Chthoniobacteraceae</taxon>
        <taxon>Chthoniobacter</taxon>
    </lineage>
</organism>
<gene>
    <name evidence="2" type="ORF">CfE428DRAFT_0082</name>
</gene>
<name>B4CTR9_9BACT</name>
<proteinExistence type="predicted"/>
<comment type="caution">
    <text evidence="2">The sequence shown here is derived from an EMBL/GenBank/DDBJ whole genome shotgun (WGS) entry which is preliminary data.</text>
</comment>
<dbReference type="AlphaFoldDB" id="B4CTR9"/>
<dbReference type="InterPro" id="IPR014263">
    <property type="entry name" value="Methanolan_biosynth_EpsI"/>
</dbReference>
<feature type="domain" description="Methanolan biosynthesis EpsI" evidence="1">
    <location>
        <begin position="8"/>
        <end position="220"/>
    </location>
</feature>
<dbReference type="EMBL" id="ABVL01000001">
    <property type="protein sequence ID" value="EDY21957.1"/>
    <property type="molecule type" value="Genomic_DNA"/>
</dbReference>
<evidence type="ECO:0000313" key="2">
    <source>
        <dbReference type="EMBL" id="EDY21957.1"/>
    </source>
</evidence>
<reference evidence="2 3" key="1">
    <citation type="journal article" date="2011" name="J. Bacteriol.">
        <title>Genome sequence of Chthoniobacter flavus Ellin428, an aerobic heterotrophic soil bacterium.</title>
        <authorList>
            <person name="Kant R."/>
            <person name="van Passel M.W."/>
            <person name="Palva A."/>
            <person name="Lucas S."/>
            <person name="Lapidus A."/>
            <person name="Glavina Del Rio T."/>
            <person name="Dalin E."/>
            <person name="Tice H."/>
            <person name="Bruce D."/>
            <person name="Goodwin L."/>
            <person name="Pitluck S."/>
            <person name="Larimer F.W."/>
            <person name="Land M.L."/>
            <person name="Hauser L."/>
            <person name="Sangwan P."/>
            <person name="de Vos W.M."/>
            <person name="Janssen P.H."/>
            <person name="Smidt H."/>
        </authorList>
    </citation>
    <scope>NUCLEOTIDE SEQUENCE [LARGE SCALE GENOMIC DNA]</scope>
    <source>
        <strain evidence="2 3">Ellin428</strain>
    </source>
</reference>
<dbReference type="Pfam" id="PF11984">
    <property type="entry name" value="DUF3485"/>
    <property type="match status" value="1"/>
</dbReference>
<dbReference type="STRING" id="497964.CfE428DRAFT_0082"/>
<dbReference type="NCBIfam" id="TIGR02914">
    <property type="entry name" value="EpsI_fam"/>
    <property type="match status" value="1"/>
</dbReference>
<evidence type="ECO:0000313" key="3">
    <source>
        <dbReference type="Proteomes" id="UP000005824"/>
    </source>
</evidence>